<comment type="catalytic activity">
    <reaction evidence="1 5">
        <text>a uridine in RNA = a pseudouridine in RNA</text>
        <dbReference type="Rhea" id="RHEA:48348"/>
        <dbReference type="Rhea" id="RHEA-COMP:12068"/>
        <dbReference type="Rhea" id="RHEA-COMP:12069"/>
        <dbReference type="ChEBI" id="CHEBI:65314"/>
        <dbReference type="ChEBI" id="CHEBI:65315"/>
    </reaction>
</comment>
<feature type="active site" evidence="4">
    <location>
        <position position="128"/>
    </location>
</feature>
<dbReference type="EC" id="5.4.99.-" evidence="5"/>
<dbReference type="Gene3D" id="3.30.2350.10">
    <property type="entry name" value="Pseudouridine synthase"/>
    <property type="match status" value="1"/>
</dbReference>
<sequence length="294" mass="33441">MKWIVTDALAGKTVSQQLRLLGISQRERRRLRREATVFCNGERVDFHTLPPLAAEISLQWPVPSRPPAWHIPLDIRYEDAQYIVVNKPAGMLVHATAKEREKTLLHALSAYFERHDADAYPHLIQRLDRNTSGLVLVAKSPQAQHALNRNHLASVERTYRALVPGRFFTPYAEITWPIARCKDSIILREVNLTEGKPAVTYVTRLAANQQLSYLGIRLKTGRTHQIRVHLTHLGYPLLGDDLYGGSRDILTRQALHAATLTFMQPYTGQTVRVSAPLAPDMNAVLERHLSHYFR</sequence>
<evidence type="ECO:0000256" key="3">
    <source>
        <dbReference type="ARBA" id="ARBA00023235"/>
    </source>
</evidence>
<dbReference type="CDD" id="cd02869">
    <property type="entry name" value="PseudoU_synth_RluA_like"/>
    <property type="match status" value="1"/>
</dbReference>
<dbReference type="InterPro" id="IPR006224">
    <property type="entry name" value="PsdUridine_synth_RluA-like_CS"/>
</dbReference>
<dbReference type="NCBIfam" id="TIGR00005">
    <property type="entry name" value="rluA_subfam"/>
    <property type="match status" value="1"/>
</dbReference>
<evidence type="ECO:0000313" key="7">
    <source>
        <dbReference type="EMBL" id="MBB6478092.1"/>
    </source>
</evidence>
<reference evidence="7 8" key="1">
    <citation type="submission" date="2020-08" db="EMBL/GenBank/DDBJ databases">
        <title>Genomic Encyclopedia of Type Strains, Phase IV (KMG-IV): sequencing the most valuable type-strain genomes for metagenomic binning, comparative biology and taxonomic classification.</title>
        <authorList>
            <person name="Goeker M."/>
        </authorList>
    </citation>
    <scope>NUCLEOTIDE SEQUENCE [LARGE SCALE GENOMIC DNA]</scope>
    <source>
        <strain evidence="7 8">DSM 21255</strain>
    </source>
</reference>
<dbReference type="OrthoDB" id="9807829at2"/>
<comment type="function">
    <text evidence="5">Responsible for synthesis of pseudouridine from uracil.</text>
</comment>
<dbReference type="PROSITE" id="PS01129">
    <property type="entry name" value="PSI_RLU"/>
    <property type="match status" value="1"/>
</dbReference>
<evidence type="ECO:0000313" key="8">
    <source>
        <dbReference type="Proteomes" id="UP000591941"/>
    </source>
</evidence>
<comment type="similarity">
    <text evidence="2 5">Belongs to the pseudouridine synthase RluA family.</text>
</comment>
<gene>
    <name evidence="7" type="ORF">HNR45_001153</name>
</gene>
<accession>A0A841R6E1</accession>
<evidence type="ECO:0000256" key="5">
    <source>
        <dbReference type="RuleBase" id="RU362028"/>
    </source>
</evidence>
<dbReference type="RefSeq" id="WP_159823236.1">
    <property type="nucleotide sequence ID" value="NZ_CABWNB010000004.1"/>
</dbReference>
<protein>
    <recommendedName>
        <fullName evidence="5">Pseudouridine synthase</fullName>
        <ecNumber evidence="5">5.4.99.-</ecNumber>
    </recommendedName>
</protein>
<name>A0A841R6E1_9FIRM</name>
<dbReference type="GeneID" id="93486414"/>
<comment type="caution">
    <text evidence="7">The sequence shown here is derived from an EMBL/GenBank/DDBJ whole genome shotgun (WGS) entry which is preliminary data.</text>
</comment>
<evidence type="ECO:0000259" key="6">
    <source>
        <dbReference type="Pfam" id="PF00849"/>
    </source>
</evidence>
<dbReference type="GO" id="GO:0009982">
    <property type="term" value="F:pseudouridine synthase activity"/>
    <property type="evidence" value="ECO:0007669"/>
    <property type="project" value="InterPro"/>
</dbReference>
<evidence type="ECO:0000256" key="1">
    <source>
        <dbReference type="ARBA" id="ARBA00000073"/>
    </source>
</evidence>
<evidence type="ECO:0000256" key="4">
    <source>
        <dbReference type="PIRSR" id="PIRSR606225-1"/>
    </source>
</evidence>
<dbReference type="GO" id="GO:0000455">
    <property type="term" value="P:enzyme-directed rRNA pseudouridine synthesis"/>
    <property type="evidence" value="ECO:0007669"/>
    <property type="project" value="TreeGrafter"/>
</dbReference>
<organism evidence="7 8">
    <name type="scientific">Negativicoccus succinicivorans</name>
    <dbReference type="NCBI Taxonomy" id="620903"/>
    <lineage>
        <taxon>Bacteria</taxon>
        <taxon>Bacillati</taxon>
        <taxon>Bacillota</taxon>
        <taxon>Negativicutes</taxon>
        <taxon>Veillonellales</taxon>
        <taxon>Veillonellaceae</taxon>
        <taxon>Negativicoccus</taxon>
    </lineage>
</organism>
<dbReference type="InterPro" id="IPR020103">
    <property type="entry name" value="PsdUridine_synth_cat_dom_sf"/>
</dbReference>
<dbReference type="GO" id="GO:0140098">
    <property type="term" value="F:catalytic activity, acting on RNA"/>
    <property type="evidence" value="ECO:0007669"/>
    <property type="project" value="UniProtKB-ARBA"/>
</dbReference>
<dbReference type="PANTHER" id="PTHR21600:SF44">
    <property type="entry name" value="RIBOSOMAL LARGE SUBUNIT PSEUDOURIDINE SYNTHASE D"/>
    <property type="match status" value="1"/>
</dbReference>
<keyword evidence="3 5" id="KW-0413">Isomerase</keyword>
<dbReference type="Pfam" id="PF00849">
    <property type="entry name" value="PseudoU_synth_2"/>
    <property type="match status" value="1"/>
</dbReference>
<dbReference type="Proteomes" id="UP000591941">
    <property type="component" value="Unassembled WGS sequence"/>
</dbReference>
<evidence type="ECO:0000256" key="2">
    <source>
        <dbReference type="ARBA" id="ARBA00010876"/>
    </source>
</evidence>
<feature type="domain" description="Pseudouridine synthase RsuA/RluA-like" evidence="6">
    <location>
        <begin position="81"/>
        <end position="232"/>
    </location>
</feature>
<dbReference type="AlphaFoldDB" id="A0A841R6E1"/>
<dbReference type="GO" id="GO:0003723">
    <property type="term" value="F:RNA binding"/>
    <property type="evidence" value="ECO:0007669"/>
    <property type="project" value="InterPro"/>
</dbReference>
<dbReference type="PANTHER" id="PTHR21600">
    <property type="entry name" value="MITOCHONDRIAL RNA PSEUDOURIDINE SYNTHASE"/>
    <property type="match status" value="1"/>
</dbReference>
<dbReference type="InterPro" id="IPR006225">
    <property type="entry name" value="PsdUridine_synth_RluC/D"/>
</dbReference>
<proteinExistence type="inferred from homology"/>
<dbReference type="SUPFAM" id="SSF55120">
    <property type="entry name" value="Pseudouridine synthase"/>
    <property type="match status" value="1"/>
</dbReference>
<dbReference type="EMBL" id="JACHHI010000005">
    <property type="protein sequence ID" value="MBB6478092.1"/>
    <property type="molecule type" value="Genomic_DNA"/>
</dbReference>
<dbReference type="InterPro" id="IPR050188">
    <property type="entry name" value="RluA_PseudoU_synthase"/>
</dbReference>
<keyword evidence="8" id="KW-1185">Reference proteome</keyword>
<dbReference type="InterPro" id="IPR006145">
    <property type="entry name" value="PsdUridine_synth_RsuA/RluA"/>
</dbReference>